<dbReference type="NCBIfam" id="TIGR01509">
    <property type="entry name" value="HAD-SF-IA-v3"/>
    <property type="match status" value="1"/>
</dbReference>
<name>A0ABP1FRZ2_9CHLO</name>
<dbReference type="NCBIfam" id="TIGR01993">
    <property type="entry name" value="Pyr-5-nucltdase"/>
    <property type="match status" value="1"/>
</dbReference>
<dbReference type="SUPFAM" id="SSF56784">
    <property type="entry name" value="HAD-like"/>
    <property type="match status" value="1"/>
</dbReference>
<protein>
    <submittedName>
        <fullName evidence="1">G5092 protein</fullName>
    </submittedName>
</protein>
<dbReference type="PANTHER" id="PTHR12725">
    <property type="entry name" value="HALOACID DEHALOGENASE-LIKE HYDROLASE"/>
    <property type="match status" value="1"/>
</dbReference>
<dbReference type="InterPro" id="IPR023214">
    <property type="entry name" value="HAD_sf"/>
</dbReference>
<organism evidence="1 2">
    <name type="scientific">Coccomyxa viridis</name>
    <dbReference type="NCBI Taxonomy" id="1274662"/>
    <lineage>
        <taxon>Eukaryota</taxon>
        <taxon>Viridiplantae</taxon>
        <taxon>Chlorophyta</taxon>
        <taxon>core chlorophytes</taxon>
        <taxon>Trebouxiophyceae</taxon>
        <taxon>Trebouxiophyceae incertae sedis</taxon>
        <taxon>Coccomyxaceae</taxon>
        <taxon>Coccomyxa</taxon>
    </lineage>
</organism>
<proteinExistence type="predicted"/>
<dbReference type="Gene3D" id="1.10.150.450">
    <property type="match status" value="1"/>
</dbReference>
<gene>
    <name evidence="1" type="primary">g5092</name>
    <name evidence="1" type="ORF">VP750_LOCUS4350</name>
</gene>
<dbReference type="EMBL" id="CAXHTA020000007">
    <property type="protein sequence ID" value="CAL5222691.1"/>
    <property type="molecule type" value="Genomic_DNA"/>
</dbReference>
<dbReference type="SFLD" id="SFLDG01129">
    <property type="entry name" value="C1.5:_HAD__Beta-PGM__Phosphata"/>
    <property type="match status" value="1"/>
</dbReference>
<dbReference type="SFLD" id="SFLDS00003">
    <property type="entry name" value="Haloacid_Dehalogenase"/>
    <property type="match status" value="1"/>
</dbReference>
<accession>A0ABP1FRZ2</accession>
<dbReference type="PANTHER" id="PTHR12725:SF117">
    <property type="entry name" value="HALOACID DEHALOGENASE-LIKE HYDROLASE"/>
    <property type="match status" value="1"/>
</dbReference>
<dbReference type="Pfam" id="PF00702">
    <property type="entry name" value="Hydrolase"/>
    <property type="match status" value="1"/>
</dbReference>
<comment type="caution">
    <text evidence="1">The sequence shown here is derived from an EMBL/GenBank/DDBJ whole genome shotgun (WGS) entry which is preliminary data.</text>
</comment>
<dbReference type="SFLD" id="SFLDG01132">
    <property type="entry name" value="C1.5.3:_5'-Nucleotidase_Like"/>
    <property type="match status" value="1"/>
</dbReference>
<dbReference type="Proteomes" id="UP001497392">
    <property type="component" value="Unassembled WGS sequence"/>
</dbReference>
<dbReference type="Gene3D" id="3.40.50.1000">
    <property type="entry name" value="HAD superfamily/HAD-like"/>
    <property type="match status" value="1"/>
</dbReference>
<evidence type="ECO:0000313" key="2">
    <source>
        <dbReference type="Proteomes" id="UP001497392"/>
    </source>
</evidence>
<evidence type="ECO:0000313" key="1">
    <source>
        <dbReference type="EMBL" id="CAL5222691.1"/>
    </source>
</evidence>
<dbReference type="InterPro" id="IPR010237">
    <property type="entry name" value="Pyr-5-nucltdase"/>
</dbReference>
<keyword evidence="2" id="KW-1185">Reference proteome</keyword>
<reference evidence="1 2" key="1">
    <citation type="submission" date="2024-06" db="EMBL/GenBank/DDBJ databases">
        <authorList>
            <person name="Kraege A."/>
            <person name="Thomma B."/>
        </authorList>
    </citation>
    <scope>NUCLEOTIDE SEQUENCE [LARGE SCALE GENOMIC DNA]</scope>
</reference>
<dbReference type="InterPro" id="IPR036412">
    <property type="entry name" value="HAD-like_sf"/>
</dbReference>
<dbReference type="InterPro" id="IPR006439">
    <property type="entry name" value="HAD-SF_hydro_IA"/>
</dbReference>
<sequence>MTELVVADINGNEEDSRQIETLLIDLDDTLYQVHEAPELVRDKIQAYMKEKLKIPEEDIQKVCLEYYTNYGTTMAGLVANGYQIDFDDWHAAVHGTLPYERMLHEDKAMRELLQSIDLPKYVFTNADTKHAEICLRLLGIADLFQGVICFESLMEEGRRRGIVKENKPIVCKPNKVAFQLALEAAHAKAATTAFFDDSARNVAAGHAAGLFSVLVGKTGTECKADLEMLTLHDLRKAMPGLWKTPADSKHPPVVYARMPLSGPTAAAMAQGVPDMSADVLEEYRRRAIKVAAGE</sequence>